<accession>A0A8S3EVA2</accession>
<dbReference type="InterPro" id="IPR013783">
    <property type="entry name" value="Ig-like_fold"/>
</dbReference>
<dbReference type="Gene3D" id="2.60.40.10">
    <property type="entry name" value="Immunoglobulins"/>
    <property type="match status" value="1"/>
</dbReference>
<dbReference type="SUPFAM" id="SSF48726">
    <property type="entry name" value="Immunoglobulin"/>
    <property type="match status" value="1"/>
</dbReference>
<dbReference type="Proteomes" id="UP000681720">
    <property type="component" value="Unassembled WGS sequence"/>
</dbReference>
<dbReference type="InterPro" id="IPR036179">
    <property type="entry name" value="Ig-like_dom_sf"/>
</dbReference>
<dbReference type="Proteomes" id="UP000681967">
    <property type="component" value="Unassembled WGS sequence"/>
</dbReference>
<gene>
    <name evidence="1" type="ORF">BYL167_LOCUS52805</name>
    <name evidence="2" type="ORF">GIL414_LOCUS62071</name>
</gene>
<evidence type="ECO:0000313" key="1">
    <source>
        <dbReference type="EMBL" id="CAF4916788.1"/>
    </source>
</evidence>
<dbReference type="EMBL" id="CAJOBH010172951">
    <property type="protein sequence ID" value="CAF4916788.1"/>
    <property type="molecule type" value="Genomic_DNA"/>
</dbReference>
<organism evidence="2 3">
    <name type="scientific">Rotaria magnacalcarata</name>
    <dbReference type="NCBI Taxonomy" id="392030"/>
    <lineage>
        <taxon>Eukaryota</taxon>
        <taxon>Metazoa</taxon>
        <taxon>Spiralia</taxon>
        <taxon>Gnathifera</taxon>
        <taxon>Rotifera</taxon>
        <taxon>Eurotatoria</taxon>
        <taxon>Bdelloidea</taxon>
        <taxon>Philodinida</taxon>
        <taxon>Philodinidae</taxon>
        <taxon>Rotaria</taxon>
    </lineage>
</organism>
<dbReference type="CDD" id="cd00096">
    <property type="entry name" value="Ig"/>
    <property type="match status" value="1"/>
</dbReference>
<proteinExistence type="predicted"/>
<protein>
    <recommendedName>
        <fullName evidence="4">Ig-like domain-containing protein</fullName>
    </recommendedName>
</protein>
<evidence type="ECO:0008006" key="4">
    <source>
        <dbReference type="Google" id="ProtNLM"/>
    </source>
</evidence>
<feature type="non-terminal residue" evidence="2">
    <location>
        <position position="51"/>
    </location>
</feature>
<dbReference type="AlphaFoldDB" id="A0A8S3EVA2"/>
<reference evidence="2" key="1">
    <citation type="submission" date="2021-02" db="EMBL/GenBank/DDBJ databases">
        <authorList>
            <person name="Nowell W R."/>
        </authorList>
    </citation>
    <scope>NUCLEOTIDE SEQUENCE</scope>
</reference>
<evidence type="ECO:0000313" key="3">
    <source>
        <dbReference type="Proteomes" id="UP000681720"/>
    </source>
</evidence>
<sequence length="51" mass="5916">MINNDLIQSQLYQNVTLDCSILSRPLARIYWEKNGQIIDDSKMTSTQINQT</sequence>
<comment type="caution">
    <text evidence="2">The sequence shown here is derived from an EMBL/GenBank/DDBJ whole genome shotgun (WGS) entry which is preliminary data.</text>
</comment>
<dbReference type="EMBL" id="CAJOBJ010247513">
    <property type="protein sequence ID" value="CAF5087863.1"/>
    <property type="molecule type" value="Genomic_DNA"/>
</dbReference>
<evidence type="ECO:0000313" key="2">
    <source>
        <dbReference type="EMBL" id="CAF5087863.1"/>
    </source>
</evidence>
<name>A0A8S3EVA2_9BILA</name>